<dbReference type="Gene3D" id="3.90.960.10">
    <property type="entry name" value="YbaK/aminoacyl-tRNA synthetase-associated domain"/>
    <property type="match status" value="1"/>
</dbReference>
<dbReference type="Pfam" id="PF04073">
    <property type="entry name" value="tRNA_edit"/>
    <property type="match status" value="1"/>
</dbReference>
<dbReference type="OrthoDB" id="9798760at2"/>
<organism evidence="2 3">
    <name type="scientific">Roseovarius faecimaris</name>
    <dbReference type="NCBI Taxonomy" id="2494550"/>
    <lineage>
        <taxon>Bacteria</taxon>
        <taxon>Pseudomonadati</taxon>
        <taxon>Pseudomonadota</taxon>
        <taxon>Alphaproteobacteria</taxon>
        <taxon>Rhodobacterales</taxon>
        <taxon>Roseobacteraceae</taxon>
        <taxon>Roseovarius</taxon>
    </lineage>
</organism>
<dbReference type="PANTHER" id="PTHR30411">
    <property type="entry name" value="CYTOPLASMIC PROTEIN"/>
    <property type="match status" value="1"/>
</dbReference>
<gene>
    <name evidence="2" type="ORF">EI983_07930</name>
</gene>
<accession>A0A6I6IQS2</accession>
<dbReference type="Proteomes" id="UP000428330">
    <property type="component" value="Chromosome"/>
</dbReference>
<evidence type="ECO:0000313" key="2">
    <source>
        <dbReference type="EMBL" id="QGX98213.1"/>
    </source>
</evidence>
<dbReference type="InterPro" id="IPR007214">
    <property type="entry name" value="YbaK/aa-tRNA-synth-assoc-dom"/>
</dbReference>
<sequence>MSKSLKRVIRALGEAGVDSTPVEVGQATTAQMAADLVGCEVDQIAKSIIFQGQVSGEAVLFITAGGNQVCSAKASALAGESLGKADAALIRAQTGFAIGGVAPIGHLTGPRAFFDPRLLDFTEVWAAAGTPRHVFASDPARLAQISGAQVTDFTS</sequence>
<dbReference type="EMBL" id="CP034348">
    <property type="protein sequence ID" value="QGX98213.1"/>
    <property type="molecule type" value="Genomic_DNA"/>
</dbReference>
<evidence type="ECO:0000313" key="3">
    <source>
        <dbReference type="Proteomes" id="UP000428330"/>
    </source>
</evidence>
<feature type="domain" description="YbaK/aminoacyl-tRNA synthetase-associated" evidence="1">
    <location>
        <begin position="26"/>
        <end position="143"/>
    </location>
</feature>
<reference evidence="3" key="1">
    <citation type="submission" date="2018-12" db="EMBL/GenBank/DDBJ databases">
        <title>Complete genome sequence of Roseovarius sp. MME-070.</title>
        <authorList>
            <person name="Nam Y.-D."/>
            <person name="Kang J."/>
            <person name="Chung W.-H."/>
            <person name="Park Y.S."/>
        </authorList>
    </citation>
    <scope>NUCLEOTIDE SEQUENCE [LARGE SCALE GENOMIC DNA]</scope>
    <source>
        <strain evidence="3">MME-070</strain>
    </source>
</reference>
<dbReference type="PANTHER" id="PTHR30411:SF1">
    <property type="entry name" value="CYTOPLASMIC PROTEIN"/>
    <property type="match status" value="1"/>
</dbReference>
<dbReference type="InterPro" id="IPR036754">
    <property type="entry name" value="YbaK/aa-tRNA-synt-asso_dom_sf"/>
</dbReference>
<dbReference type="GO" id="GO:0002161">
    <property type="term" value="F:aminoacyl-tRNA deacylase activity"/>
    <property type="evidence" value="ECO:0007669"/>
    <property type="project" value="InterPro"/>
</dbReference>
<dbReference type="KEGG" id="rom:EI983_07930"/>
<dbReference type="RefSeq" id="WP_157706845.1">
    <property type="nucleotide sequence ID" value="NZ_CP034348.1"/>
</dbReference>
<dbReference type="AlphaFoldDB" id="A0A6I6IQS2"/>
<dbReference type="SUPFAM" id="SSF55826">
    <property type="entry name" value="YbaK/ProRS associated domain"/>
    <property type="match status" value="1"/>
</dbReference>
<protein>
    <submittedName>
        <fullName evidence="2">YbaK/EbsC family protein</fullName>
    </submittedName>
</protein>
<keyword evidence="3" id="KW-1185">Reference proteome</keyword>
<evidence type="ECO:0000259" key="1">
    <source>
        <dbReference type="Pfam" id="PF04073"/>
    </source>
</evidence>
<proteinExistence type="predicted"/>
<name>A0A6I6IQS2_9RHOB</name>
<dbReference type="CDD" id="cd04333">
    <property type="entry name" value="ProX_deacylase"/>
    <property type="match status" value="1"/>
</dbReference>